<keyword evidence="2" id="KW-1185">Reference proteome</keyword>
<dbReference type="Proteomes" id="UP000317519">
    <property type="component" value="Unassembled WGS sequence"/>
</dbReference>
<sequence>MLSGKNQCNMTKLEKFAEILIQKLRDENYEFYLSQKNYSQSMTLDEYNQKSKNPNYDTESQKTDDERFEFLNSLSAKQIEQLDKLILSTLDSTAFNFLREVEENLLTDKSIGMTIEKHNVEQFTKELLSGTLFGEYFLWCKQKSKFGKYQY</sequence>
<dbReference type="EMBL" id="VLKO01000024">
    <property type="protein sequence ID" value="TWH98764.1"/>
    <property type="molecule type" value="Genomic_DNA"/>
</dbReference>
<organism evidence="1 2">
    <name type="scientific">Flavobacterium tiangeerense</name>
    <dbReference type="NCBI Taxonomy" id="459471"/>
    <lineage>
        <taxon>Bacteria</taxon>
        <taxon>Pseudomonadati</taxon>
        <taxon>Bacteroidota</taxon>
        <taxon>Flavobacteriia</taxon>
        <taxon>Flavobacteriales</taxon>
        <taxon>Flavobacteriaceae</taxon>
        <taxon>Flavobacterium</taxon>
    </lineage>
</organism>
<evidence type="ECO:0000313" key="2">
    <source>
        <dbReference type="Proteomes" id="UP000317519"/>
    </source>
</evidence>
<comment type="caution">
    <text evidence="1">The sequence shown here is derived from an EMBL/GenBank/DDBJ whole genome shotgun (WGS) entry which is preliminary data.</text>
</comment>
<evidence type="ECO:0000313" key="1">
    <source>
        <dbReference type="EMBL" id="TWH98764.1"/>
    </source>
</evidence>
<accession>A0ABY3FJ82</accession>
<reference evidence="1 2" key="1">
    <citation type="journal article" date="2015" name="Stand. Genomic Sci.">
        <title>Genomic Encyclopedia of Bacterial and Archaeal Type Strains, Phase III: the genomes of soil and plant-associated and newly described type strains.</title>
        <authorList>
            <person name="Whitman W.B."/>
            <person name="Woyke T."/>
            <person name="Klenk H.P."/>
            <person name="Zhou Y."/>
            <person name="Lilburn T.G."/>
            <person name="Beck B.J."/>
            <person name="De Vos P."/>
            <person name="Vandamme P."/>
            <person name="Eisen J.A."/>
            <person name="Garrity G."/>
            <person name="Hugenholtz P."/>
            <person name="Kyrpides N.C."/>
        </authorList>
    </citation>
    <scope>NUCLEOTIDE SEQUENCE [LARGE SCALE GENOMIC DNA]</scope>
    <source>
        <strain evidence="1 2">CGMCC 1.6847</strain>
    </source>
</reference>
<gene>
    <name evidence="1" type="ORF">IQ05_03220</name>
</gene>
<protein>
    <submittedName>
        <fullName evidence="1">Uncharacterized protein</fullName>
    </submittedName>
</protein>
<proteinExistence type="predicted"/>
<name>A0ABY3FJ82_9FLAO</name>